<sequence>MGLEGSIPARIATLRIVVLSNNKLSGEIPSSFSNLTQLVELDLSHNRISGFIPPKIGNSTNLEKLDLSSNNLSGPIPSSLGNLKHLNVLDLSENHLVGPIPLSLYELTNLTSIFHHSNNRGGYIHPNIGKLFELVNCDISHNMITGGIPSELGGKHHIDIILPITSFFIVLFVGDLLFYQYANNVYRAKLPMGRIVAIKKLQRMESKNPTFAKSFCNEIKMLTEIRHRNIVKLHGFCLHKRCMFLIYEYIERGSLFCALSNDFDVQELNWGKRVNIIKGIAHALAYMHHGCTPTSIHRDITSNNVLLNSEMEAIVSDFGTARFLDPDSSNQTLLVGTYGYVAPMALEAIMGKHPGELISLLSKPNSVNIMLKEVIDQSLHLPKLQKEIQVVILMTTLALACVQQTPKLRPSVQEVAQQLSVSKPPMIVSFNEISIQQLMNQEIYPAGSN</sequence>
<accession>A0ACB9LP00</accession>
<organism evidence="1 2">
    <name type="scientific">Bauhinia variegata</name>
    <name type="common">Purple orchid tree</name>
    <name type="synonym">Phanera variegata</name>
    <dbReference type="NCBI Taxonomy" id="167791"/>
    <lineage>
        <taxon>Eukaryota</taxon>
        <taxon>Viridiplantae</taxon>
        <taxon>Streptophyta</taxon>
        <taxon>Embryophyta</taxon>
        <taxon>Tracheophyta</taxon>
        <taxon>Spermatophyta</taxon>
        <taxon>Magnoliopsida</taxon>
        <taxon>eudicotyledons</taxon>
        <taxon>Gunneridae</taxon>
        <taxon>Pentapetalae</taxon>
        <taxon>rosids</taxon>
        <taxon>fabids</taxon>
        <taxon>Fabales</taxon>
        <taxon>Fabaceae</taxon>
        <taxon>Cercidoideae</taxon>
        <taxon>Cercideae</taxon>
        <taxon>Bauhiniinae</taxon>
        <taxon>Bauhinia</taxon>
    </lineage>
</organism>
<dbReference type="Proteomes" id="UP000828941">
    <property type="component" value="Chromosome 11"/>
</dbReference>
<evidence type="ECO:0000313" key="2">
    <source>
        <dbReference type="Proteomes" id="UP000828941"/>
    </source>
</evidence>
<comment type="caution">
    <text evidence="1">The sequence shown here is derived from an EMBL/GenBank/DDBJ whole genome shotgun (WGS) entry which is preliminary data.</text>
</comment>
<gene>
    <name evidence="1" type="ORF">L6164_026225</name>
</gene>
<evidence type="ECO:0000313" key="1">
    <source>
        <dbReference type="EMBL" id="KAI4313232.1"/>
    </source>
</evidence>
<keyword evidence="2" id="KW-1185">Reference proteome</keyword>
<dbReference type="EMBL" id="CM039436">
    <property type="protein sequence ID" value="KAI4313232.1"/>
    <property type="molecule type" value="Genomic_DNA"/>
</dbReference>
<name>A0ACB9LP00_BAUVA</name>
<proteinExistence type="predicted"/>
<protein>
    <submittedName>
        <fullName evidence="1">Uncharacterized protein</fullName>
    </submittedName>
</protein>
<reference evidence="1 2" key="1">
    <citation type="journal article" date="2022" name="DNA Res.">
        <title>Chromosomal-level genome assembly of the orchid tree Bauhinia variegata (Leguminosae; Cercidoideae) supports the allotetraploid origin hypothesis of Bauhinia.</title>
        <authorList>
            <person name="Zhong Y."/>
            <person name="Chen Y."/>
            <person name="Zheng D."/>
            <person name="Pang J."/>
            <person name="Liu Y."/>
            <person name="Luo S."/>
            <person name="Meng S."/>
            <person name="Qian L."/>
            <person name="Wei D."/>
            <person name="Dai S."/>
            <person name="Zhou R."/>
        </authorList>
    </citation>
    <scope>NUCLEOTIDE SEQUENCE [LARGE SCALE GENOMIC DNA]</scope>
    <source>
        <strain evidence="1">BV-YZ2020</strain>
    </source>
</reference>